<proteinExistence type="predicted"/>
<evidence type="ECO:0000256" key="1">
    <source>
        <dbReference type="SAM" id="MobiDB-lite"/>
    </source>
</evidence>
<comment type="caution">
    <text evidence="2">The sequence shown here is derived from an EMBL/GenBank/DDBJ whole genome shotgun (WGS) entry which is preliminary data.</text>
</comment>
<accession>A0ABN2UK38</accession>
<protein>
    <recommendedName>
        <fullName evidence="4">PknH-like extracellular domain-containing protein</fullName>
    </recommendedName>
</protein>
<gene>
    <name evidence="2" type="ORF">GCM10009839_44190</name>
</gene>
<reference evidence="2 3" key="1">
    <citation type="journal article" date="2019" name="Int. J. Syst. Evol. Microbiol.">
        <title>The Global Catalogue of Microorganisms (GCM) 10K type strain sequencing project: providing services to taxonomists for standard genome sequencing and annotation.</title>
        <authorList>
            <consortium name="The Broad Institute Genomics Platform"/>
            <consortium name="The Broad Institute Genome Sequencing Center for Infectious Disease"/>
            <person name="Wu L."/>
            <person name="Ma J."/>
        </authorList>
    </citation>
    <scope>NUCLEOTIDE SEQUENCE [LARGE SCALE GENOMIC DNA]</scope>
    <source>
        <strain evidence="2 3">JCM 16014</strain>
    </source>
</reference>
<sequence>MGSEMPTGLATSAVPSGTPTSAALGQYLKRTMPIQAYEVTSRQSSEISAAYATLVGRCLARFGFTDMPKPRINQHDIDSVRSRYGPGDDVMAEHGYHFRQDEMGPPDSPSEGGAPPTESAAQIAVENGSGPKVVNGQQVPDGGCAEDAKRQVTADGAVYGEPDLVGSIDAASYTRSQSDQRVLAVFAKWSDCMKQRGYTYVSPVAALEDPKWKTGGSADPAEIATAQADLACKRQYNVIDVWFAVDSAMQQAAIEQNATQLNAIKDGIAKELKIAADVLGAGGTG</sequence>
<evidence type="ECO:0008006" key="4">
    <source>
        <dbReference type="Google" id="ProtNLM"/>
    </source>
</evidence>
<organism evidence="2 3">
    <name type="scientific">Catenulispora yoronensis</name>
    <dbReference type="NCBI Taxonomy" id="450799"/>
    <lineage>
        <taxon>Bacteria</taxon>
        <taxon>Bacillati</taxon>
        <taxon>Actinomycetota</taxon>
        <taxon>Actinomycetes</taxon>
        <taxon>Catenulisporales</taxon>
        <taxon>Catenulisporaceae</taxon>
        <taxon>Catenulispora</taxon>
    </lineage>
</organism>
<evidence type="ECO:0000313" key="2">
    <source>
        <dbReference type="EMBL" id="GAA2037920.1"/>
    </source>
</evidence>
<dbReference type="Proteomes" id="UP001500751">
    <property type="component" value="Unassembled WGS sequence"/>
</dbReference>
<keyword evidence="3" id="KW-1185">Reference proteome</keyword>
<feature type="region of interest" description="Disordered" evidence="1">
    <location>
        <begin position="99"/>
        <end position="119"/>
    </location>
</feature>
<evidence type="ECO:0000313" key="3">
    <source>
        <dbReference type="Proteomes" id="UP001500751"/>
    </source>
</evidence>
<dbReference type="EMBL" id="BAAAQN010000025">
    <property type="protein sequence ID" value="GAA2037920.1"/>
    <property type="molecule type" value="Genomic_DNA"/>
</dbReference>
<name>A0ABN2UK38_9ACTN</name>